<dbReference type="RefSeq" id="WP_052479471.1">
    <property type="nucleotide sequence ID" value="NZ_DCAM01000036.1"/>
</dbReference>
<dbReference type="EMBL" id="CP007152">
    <property type="protein sequence ID" value="AHI33195.1"/>
    <property type="molecule type" value="Genomic_DNA"/>
</dbReference>
<evidence type="ECO:0000256" key="1">
    <source>
        <dbReference type="SAM" id="SignalP"/>
    </source>
</evidence>
<dbReference type="AlphaFoldDB" id="W5YVV2"/>
<sequence length="168" mass="17582">MNTHKTYRSALILGAKPLHRLTAAVGVASLGLFAGQAHAQESVEERLSALEQQLAEVEPHAKGEQGFSFNTYARSGLLLNSDGKSAPGGPYLTPAGSVGGAVGRLGSEPDIYLEAILTANNYFGNVQWLINGMSAADNDERVVGGVMEAADSGVQTMLAYHGNPGRNQ</sequence>
<gene>
    <name evidence="2" type="ORF">AU15_11845</name>
</gene>
<protein>
    <recommendedName>
        <fullName evidence="4">Porin</fullName>
    </recommendedName>
</protein>
<proteinExistence type="predicted"/>
<evidence type="ECO:0000313" key="2">
    <source>
        <dbReference type="EMBL" id="AHI33195.1"/>
    </source>
</evidence>
<dbReference type="Pfam" id="PF02264">
    <property type="entry name" value="LamB"/>
    <property type="match status" value="1"/>
</dbReference>
<dbReference type="Gene3D" id="2.40.170.10">
    <property type="entry name" value="Porin, LamB type"/>
    <property type="match status" value="1"/>
</dbReference>
<organism evidence="2 3">
    <name type="scientific">Marinobacter salarius</name>
    <dbReference type="NCBI Taxonomy" id="1420917"/>
    <lineage>
        <taxon>Bacteria</taxon>
        <taxon>Pseudomonadati</taxon>
        <taxon>Pseudomonadota</taxon>
        <taxon>Gammaproteobacteria</taxon>
        <taxon>Pseudomonadales</taxon>
        <taxon>Marinobacteraceae</taxon>
        <taxon>Marinobacter</taxon>
    </lineage>
</organism>
<dbReference type="KEGG" id="msr:AU15_11845"/>
<evidence type="ECO:0008006" key="4">
    <source>
        <dbReference type="Google" id="ProtNLM"/>
    </source>
</evidence>
<dbReference type="HOGENOM" id="CLU_1584520_0_0_6"/>
<dbReference type="SUPFAM" id="SSF56935">
    <property type="entry name" value="Porins"/>
    <property type="match status" value="1"/>
</dbReference>
<dbReference type="InterPro" id="IPR003192">
    <property type="entry name" value="Porin_LamB"/>
</dbReference>
<accession>W5YVV2</accession>
<evidence type="ECO:0000313" key="3">
    <source>
        <dbReference type="Proteomes" id="UP000035081"/>
    </source>
</evidence>
<dbReference type="GO" id="GO:0016020">
    <property type="term" value="C:membrane"/>
    <property type="evidence" value="ECO:0007669"/>
    <property type="project" value="InterPro"/>
</dbReference>
<reference evidence="2 3" key="1">
    <citation type="journal article" date="2014" name="Genome Announc.">
        <title>Draft Genome Sequences of Marinobacter similis A3d10T and Marinobacter salarius R9SW1T.</title>
        <authorList>
            <person name="Ivanova E.P."/>
            <person name="Ng H.J."/>
            <person name="Webb H.K."/>
            <person name="Feng G."/>
            <person name="Oshima K."/>
            <person name="Hattori M."/>
            <person name="Ohkuma M."/>
            <person name="Sergeev A.F."/>
            <person name="Mikhailov V.V."/>
            <person name="Crawford R.J."/>
            <person name="Sawabe T."/>
        </authorList>
    </citation>
    <scope>NUCLEOTIDE SEQUENCE [LARGE SCALE GENOMIC DNA]</scope>
    <source>
        <strain evidence="3">A3d10 and R9SW1</strain>
    </source>
</reference>
<dbReference type="Proteomes" id="UP000035081">
    <property type="component" value="Chromosome"/>
</dbReference>
<dbReference type="GO" id="GO:0015288">
    <property type="term" value="F:porin activity"/>
    <property type="evidence" value="ECO:0007669"/>
    <property type="project" value="InterPro"/>
</dbReference>
<dbReference type="GO" id="GO:0034219">
    <property type="term" value="P:carbohydrate transmembrane transport"/>
    <property type="evidence" value="ECO:0007669"/>
    <property type="project" value="InterPro"/>
</dbReference>
<dbReference type="InterPro" id="IPR036998">
    <property type="entry name" value="Porin_LamB_sf"/>
</dbReference>
<feature type="chain" id="PRO_5004876589" description="Porin" evidence="1">
    <location>
        <begin position="40"/>
        <end position="168"/>
    </location>
</feature>
<keyword evidence="1" id="KW-0732">Signal</keyword>
<name>W5YVV2_9GAMM</name>
<feature type="signal peptide" evidence="1">
    <location>
        <begin position="1"/>
        <end position="39"/>
    </location>
</feature>